<evidence type="ECO:0000256" key="6">
    <source>
        <dbReference type="PIRSR" id="PIRSR602401-1"/>
    </source>
</evidence>
<dbReference type="Pfam" id="PF00067">
    <property type="entry name" value="p450"/>
    <property type="match status" value="1"/>
</dbReference>
<gene>
    <name evidence="9" type="ORF">R9X50_00303500</name>
</gene>
<dbReference type="PROSITE" id="PS00086">
    <property type="entry name" value="CYTOCHROME_P450"/>
    <property type="match status" value="1"/>
</dbReference>
<keyword evidence="5 6" id="KW-0408">Iron</keyword>
<sequence length="490" mass="55053">MSSTINISDAIALLGLSLIFLICRFVYNGIVNPLNKVPGPWYARWTTLGLKLSTLSGRRIHYVHALHQQYGPYVRLSPTEIAVNDAEGFKQVHSCTKPWDKSRWYEVMVQQKKPVFFSMAESGPHGIRRKMFARSFGKSYIRNHWEAKVAHMVNFAIDRFHDEAEGEGVADVLKWLTFMASDISAHLMFGESFHTLETGVKSHFIEVLEKVLMGNVIGSELPILRIIGKRLPIKAVQDVFNPYRLIWQYAQEAVKTMRVRVEKRNIFAEIMARVEKSEQLDDDDVTCEALGLIIAGTDTTAITMTYFIYAVLSQPQIQKSLEAEASNLPEDYSDADIEKLPLINAAIQETLRLYGATNGMLPRMVPAEGAYMSGYYIPGGTTAITQSYSLHRDANVFPDPEKFILERWLPGTTGRYRITNTARSVYSPFGAGSRTCLGIHMAYMAMRYGAAAFLRKCPGATLAPSATAECMEQQNYFLTMPAGHKCEVVL</sequence>
<evidence type="ECO:0000256" key="8">
    <source>
        <dbReference type="SAM" id="Phobius"/>
    </source>
</evidence>
<proteinExistence type="inferred from homology"/>
<keyword evidence="8" id="KW-0472">Membrane</keyword>
<dbReference type="InterPro" id="IPR050121">
    <property type="entry name" value="Cytochrome_P450_monoxygenase"/>
</dbReference>
<dbReference type="InterPro" id="IPR001128">
    <property type="entry name" value="Cyt_P450"/>
</dbReference>
<dbReference type="GO" id="GO:0004497">
    <property type="term" value="F:monooxygenase activity"/>
    <property type="evidence" value="ECO:0007669"/>
    <property type="project" value="UniProtKB-KW"/>
</dbReference>
<keyword evidence="3 6" id="KW-0479">Metal-binding</keyword>
<keyword evidence="8" id="KW-1133">Transmembrane helix</keyword>
<dbReference type="PANTHER" id="PTHR24305:SF96">
    <property type="entry name" value="CYTOCHROME P450 MONOOXYGENASE STCB-RELATED"/>
    <property type="match status" value="1"/>
</dbReference>
<dbReference type="GO" id="GO:0005506">
    <property type="term" value="F:iron ion binding"/>
    <property type="evidence" value="ECO:0007669"/>
    <property type="project" value="InterPro"/>
</dbReference>
<evidence type="ECO:0000313" key="9">
    <source>
        <dbReference type="EMBL" id="WPH00212.1"/>
    </source>
</evidence>
<dbReference type="PRINTS" id="PR00385">
    <property type="entry name" value="P450"/>
</dbReference>
<evidence type="ECO:0000256" key="4">
    <source>
        <dbReference type="ARBA" id="ARBA00023002"/>
    </source>
</evidence>
<organism evidence="9 10">
    <name type="scientific">Acrodontium crateriforme</name>
    <dbReference type="NCBI Taxonomy" id="150365"/>
    <lineage>
        <taxon>Eukaryota</taxon>
        <taxon>Fungi</taxon>
        <taxon>Dikarya</taxon>
        <taxon>Ascomycota</taxon>
        <taxon>Pezizomycotina</taxon>
        <taxon>Dothideomycetes</taxon>
        <taxon>Dothideomycetidae</taxon>
        <taxon>Mycosphaerellales</taxon>
        <taxon>Teratosphaeriaceae</taxon>
        <taxon>Acrodontium</taxon>
    </lineage>
</organism>
<dbReference type="EMBL" id="CP138583">
    <property type="protein sequence ID" value="WPH00212.1"/>
    <property type="molecule type" value="Genomic_DNA"/>
</dbReference>
<name>A0AAQ3M896_9PEZI</name>
<reference evidence="9 10" key="1">
    <citation type="submission" date="2023-11" db="EMBL/GenBank/DDBJ databases">
        <title>An acidophilic fungus is an integral part of prey digestion in a carnivorous sundew plant.</title>
        <authorList>
            <person name="Tsai I.J."/>
        </authorList>
    </citation>
    <scope>NUCLEOTIDE SEQUENCE [LARGE SCALE GENOMIC DNA]</scope>
    <source>
        <strain evidence="9">169a</strain>
    </source>
</reference>
<dbReference type="SUPFAM" id="SSF48264">
    <property type="entry name" value="Cytochrome P450"/>
    <property type="match status" value="1"/>
</dbReference>
<feature type="transmembrane region" description="Helical" evidence="8">
    <location>
        <begin position="7"/>
        <end position="27"/>
    </location>
</feature>
<dbReference type="PANTHER" id="PTHR24305">
    <property type="entry name" value="CYTOCHROME P450"/>
    <property type="match status" value="1"/>
</dbReference>
<keyword evidence="7 9" id="KW-0503">Monooxygenase</keyword>
<dbReference type="GO" id="GO:0016705">
    <property type="term" value="F:oxidoreductase activity, acting on paired donors, with incorporation or reduction of molecular oxygen"/>
    <property type="evidence" value="ECO:0007669"/>
    <property type="project" value="InterPro"/>
</dbReference>
<accession>A0AAQ3M896</accession>
<evidence type="ECO:0000256" key="7">
    <source>
        <dbReference type="RuleBase" id="RU000461"/>
    </source>
</evidence>
<dbReference type="CDD" id="cd11059">
    <property type="entry name" value="CYP_fungal"/>
    <property type="match status" value="1"/>
</dbReference>
<keyword evidence="6 7" id="KW-0349">Heme</keyword>
<protein>
    <submittedName>
        <fullName evidence="9">Cytochrome P450 monooxygenase-like protein</fullName>
    </submittedName>
</protein>
<dbReference type="Proteomes" id="UP001303373">
    <property type="component" value="Chromosome 4"/>
</dbReference>
<feature type="binding site" description="axial binding residue" evidence="6">
    <location>
        <position position="436"/>
    </location>
    <ligand>
        <name>heme</name>
        <dbReference type="ChEBI" id="CHEBI:30413"/>
    </ligand>
    <ligandPart>
        <name>Fe</name>
        <dbReference type="ChEBI" id="CHEBI:18248"/>
    </ligandPart>
</feature>
<evidence type="ECO:0000256" key="2">
    <source>
        <dbReference type="ARBA" id="ARBA00010617"/>
    </source>
</evidence>
<dbReference type="Gene3D" id="1.10.630.10">
    <property type="entry name" value="Cytochrome P450"/>
    <property type="match status" value="1"/>
</dbReference>
<evidence type="ECO:0000256" key="5">
    <source>
        <dbReference type="ARBA" id="ARBA00023004"/>
    </source>
</evidence>
<evidence type="ECO:0000256" key="3">
    <source>
        <dbReference type="ARBA" id="ARBA00022723"/>
    </source>
</evidence>
<keyword evidence="10" id="KW-1185">Reference proteome</keyword>
<dbReference type="GO" id="GO:0020037">
    <property type="term" value="F:heme binding"/>
    <property type="evidence" value="ECO:0007669"/>
    <property type="project" value="InterPro"/>
</dbReference>
<comment type="cofactor">
    <cofactor evidence="1 6">
        <name>heme</name>
        <dbReference type="ChEBI" id="CHEBI:30413"/>
    </cofactor>
</comment>
<keyword evidence="4 7" id="KW-0560">Oxidoreductase</keyword>
<keyword evidence="8" id="KW-0812">Transmembrane</keyword>
<comment type="similarity">
    <text evidence="2 7">Belongs to the cytochrome P450 family.</text>
</comment>
<dbReference type="InterPro" id="IPR002401">
    <property type="entry name" value="Cyt_P450_E_grp-I"/>
</dbReference>
<dbReference type="InterPro" id="IPR036396">
    <property type="entry name" value="Cyt_P450_sf"/>
</dbReference>
<dbReference type="InterPro" id="IPR017972">
    <property type="entry name" value="Cyt_P450_CS"/>
</dbReference>
<dbReference type="PRINTS" id="PR00463">
    <property type="entry name" value="EP450I"/>
</dbReference>
<dbReference type="AlphaFoldDB" id="A0AAQ3M896"/>
<evidence type="ECO:0000256" key="1">
    <source>
        <dbReference type="ARBA" id="ARBA00001971"/>
    </source>
</evidence>
<evidence type="ECO:0000313" key="10">
    <source>
        <dbReference type="Proteomes" id="UP001303373"/>
    </source>
</evidence>